<keyword evidence="1" id="KW-0812">Transmembrane</keyword>
<gene>
    <name evidence="2" type="ORF">FHS68_005306</name>
</gene>
<evidence type="ECO:0000256" key="1">
    <source>
        <dbReference type="SAM" id="Phobius"/>
    </source>
</evidence>
<sequence length="149" mass="16059">MNQFFLAILAFIGGVFLAIQVVFNAHLGEILKKPILASVAQSVSSTAFALTIVLLTVKTLPSPGTIKQVPLYLWFIGGLFSVLGISLYYYIIPKLGLSTMISIGLSGQLIFAVVAGHYGWLNLASEPSTFRKLIGVTFMLAGILLIKLK</sequence>
<feature type="transmembrane region" description="Helical" evidence="1">
    <location>
        <begin position="69"/>
        <end position="90"/>
    </location>
</feature>
<dbReference type="RefSeq" id="WP_167277076.1">
    <property type="nucleotide sequence ID" value="NZ_JAASQJ010000008.1"/>
</dbReference>
<dbReference type="PANTHER" id="PTHR34821:SF2">
    <property type="entry name" value="INNER MEMBRANE PROTEIN YDCZ"/>
    <property type="match status" value="1"/>
</dbReference>
<keyword evidence="3" id="KW-1185">Reference proteome</keyword>
<comment type="caution">
    <text evidence="2">The sequence shown here is derived from an EMBL/GenBank/DDBJ whole genome shotgun (WGS) entry which is preliminary data.</text>
</comment>
<keyword evidence="1" id="KW-0472">Membrane</keyword>
<dbReference type="Proteomes" id="UP001179181">
    <property type="component" value="Unassembled WGS sequence"/>
</dbReference>
<feature type="transmembrane region" description="Helical" evidence="1">
    <location>
        <begin position="6"/>
        <end position="23"/>
    </location>
</feature>
<proteinExistence type="predicted"/>
<dbReference type="PANTHER" id="PTHR34821">
    <property type="entry name" value="INNER MEMBRANE PROTEIN YDCZ"/>
    <property type="match status" value="1"/>
</dbReference>
<name>A0ABX0UT15_9BACT</name>
<dbReference type="Pfam" id="PF04657">
    <property type="entry name" value="DMT_YdcZ"/>
    <property type="match status" value="1"/>
</dbReference>
<evidence type="ECO:0000313" key="2">
    <source>
        <dbReference type="EMBL" id="NIJ56108.1"/>
    </source>
</evidence>
<dbReference type="EMBL" id="JAASQJ010000008">
    <property type="protein sequence ID" value="NIJ56108.1"/>
    <property type="molecule type" value="Genomic_DNA"/>
</dbReference>
<organism evidence="2 3">
    <name type="scientific">Dyadobacter arcticus</name>
    <dbReference type="NCBI Taxonomy" id="1078754"/>
    <lineage>
        <taxon>Bacteria</taxon>
        <taxon>Pseudomonadati</taxon>
        <taxon>Bacteroidota</taxon>
        <taxon>Cytophagia</taxon>
        <taxon>Cytophagales</taxon>
        <taxon>Spirosomataceae</taxon>
        <taxon>Dyadobacter</taxon>
    </lineage>
</organism>
<accession>A0ABX0UT15</accession>
<reference evidence="2 3" key="1">
    <citation type="submission" date="2020-03" db="EMBL/GenBank/DDBJ databases">
        <title>Genomic Encyclopedia of Type Strains, Phase IV (KMG-IV): sequencing the most valuable type-strain genomes for metagenomic binning, comparative biology and taxonomic classification.</title>
        <authorList>
            <person name="Goeker M."/>
        </authorList>
    </citation>
    <scope>NUCLEOTIDE SEQUENCE [LARGE SCALE GENOMIC DNA]</scope>
    <source>
        <strain evidence="2 3">DSM 102865</strain>
    </source>
</reference>
<protein>
    <submittedName>
        <fullName evidence="2">Transporter family-2 protein</fullName>
    </submittedName>
</protein>
<feature type="transmembrane region" description="Helical" evidence="1">
    <location>
        <begin position="130"/>
        <end position="148"/>
    </location>
</feature>
<feature type="transmembrane region" description="Helical" evidence="1">
    <location>
        <begin position="35"/>
        <end position="57"/>
    </location>
</feature>
<dbReference type="InterPro" id="IPR006750">
    <property type="entry name" value="YdcZ"/>
</dbReference>
<evidence type="ECO:0000313" key="3">
    <source>
        <dbReference type="Proteomes" id="UP001179181"/>
    </source>
</evidence>
<keyword evidence="1" id="KW-1133">Transmembrane helix</keyword>
<feature type="transmembrane region" description="Helical" evidence="1">
    <location>
        <begin position="97"/>
        <end position="118"/>
    </location>
</feature>